<feature type="chain" id="PRO_5039723955" description="YtkA-like domain-containing protein" evidence="1">
    <location>
        <begin position="21"/>
        <end position="136"/>
    </location>
</feature>
<dbReference type="PROSITE" id="PS51257">
    <property type="entry name" value="PROKAR_LIPOPROTEIN"/>
    <property type="match status" value="1"/>
</dbReference>
<keyword evidence="1" id="KW-0732">Signal</keyword>
<evidence type="ECO:0000313" key="4">
    <source>
        <dbReference type="Proteomes" id="UP000005316"/>
    </source>
</evidence>
<dbReference type="RefSeq" id="WP_009498439.1">
    <property type="nucleotide sequence ID" value="NZ_GL982998.1"/>
</dbReference>
<accession>F9DY61</accession>
<sequence length="136" mass="15104">MKKFFLLILALTLIILTACSGNKDEGTENLDELKMLEVEFEVPEKADVGETILLKAVVTYGDEKVDDADEVNFEYWEEGNEDDSTTIESTNNGDGTYTAEITFERDGVFSIYAHTTARALHTMPKKSVIVGKGDVE</sequence>
<gene>
    <name evidence="3" type="ORF">HMPREF9372_3742</name>
</gene>
<protein>
    <recommendedName>
        <fullName evidence="2">YtkA-like domain-containing protein</fullName>
    </recommendedName>
</protein>
<dbReference type="HOGENOM" id="CLU_141469_0_0_9"/>
<evidence type="ECO:0000259" key="2">
    <source>
        <dbReference type="Pfam" id="PF13115"/>
    </source>
</evidence>
<dbReference type="Proteomes" id="UP000005316">
    <property type="component" value="Unassembled WGS sequence"/>
</dbReference>
<dbReference type="eggNOG" id="ENOG5032Y2F">
    <property type="taxonomic scope" value="Bacteria"/>
</dbReference>
<dbReference type="OrthoDB" id="2679563at2"/>
<dbReference type="InterPro" id="IPR032693">
    <property type="entry name" value="YtkA-like_dom"/>
</dbReference>
<feature type="signal peptide" evidence="1">
    <location>
        <begin position="1"/>
        <end position="20"/>
    </location>
</feature>
<comment type="caution">
    <text evidence="3">The sequence shown here is derived from an EMBL/GenBank/DDBJ whole genome shotgun (WGS) entry which is preliminary data.</text>
</comment>
<dbReference type="Pfam" id="PF13115">
    <property type="entry name" value="YtkA"/>
    <property type="match status" value="1"/>
</dbReference>
<reference evidence="3 4" key="1">
    <citation type="submission" date="2011-04" db="EMBL/GenBank/DDBJ databases">
        <authorList>
            <person name="Muzny D."/>
            <person name="Qin X."/>
            <person name="Deng J."/>
            <person name="Jiang H."/>
            <person name="Liu Y."/>
            <person name="Qu J."/>
            <person name="Song X.-Z."/>
            <person name="Zhang L."/>
            <person name="Thornton R."/>
            <person name="Coyle M."/>
            <person name="Francisco L."/>
            <person name="Jackson L."/>
            <person name="Javaid M."/>
            <person name="Korchina V."/>
            <person name="Kovar C."/>
            <person name="Mata R."/>
            <person name="Mathew T."/>
            <person name="Ngo R."/>
            <person name="Nguyen L."/>
            <person name="Nguyen N."/>
            <person name="Okwuonu G."/>
            <person name="Ongeri F."/>
            <person name="Pham C."/>
            <person name="Simmons D."/>
            <person name="Wilczek-Boney K."/>
            <person name="Hale W."/>
            <person name="Jakkamsetti A."/>
            <person name="Pham P."/>
            <person name="Ruth R."/>
            <person name="San Lucas F."/>
            <person name="Warren J."/>
            <person name="Zhang J."/>
            <person name="Zhao Z."/>
            <person name="Zhou C."/>
            <person name="Zhu D."/>
            <person name="Lee S."/>
            <person name="Bess C."/>
            <person name="Blankenburg K."/>
            <person name="Forbes L."/>
            <person name="Fu Q."/>
            <person name="Gubbala S."/>
            <person name="Hirani K."/>
            <person name="Jayaseelan J.C."/>
            <person name="Lara F."/>
            <person name="Munidasa M."/>
            <person name="Palculict T."/>
            <person name="Patil S."/>
            <person name="Pu L.-L."/>
            <person name="Saada N."/>
            <person name="Tang L."/>
            <person name="Weissenberger G."/>
            <person name="Zhu Y."/>
            <person name="Hemphill L."/>
            <person name="Shang Y."/>
            <person name="Youmans B."/>
            <person name="Ayvaz T."/>
            <person name="Ross M."/>
            <person name="Santibanez J."/>
            <person name="Aqrawi P."/>
            <person name="Gross S."/>
            <person name="Joshi V."/>
            <person name="Fowler G."/>
            <person name="Nazareth L."/>
            <person name="Reid J."/>
            <person name="Worley K."/>
            <person name="Petrosino J."/>
            <person name="Highlander S."/>
            <person name="Gibbs R."/>
        </authorList>
    </citation>
    <scope>NUCLEOTIDE SEQUENCE [LARGE SCALE GENOMIC DNA]</scope>
    <source>
        <strain evidence="3 4">2681</strain>
    </source>
</reference>
<name>F9DY61_9BACL</name>
<dbReference type="AlphaFoldDB" id="F9DY61"/>
<feature type="domain" description="YtkA-like" evidence="2">
    <location>
        <begin position="34"/>
        <end position="114"/>
    </location>
</feature>
<evidence type="ECO:0000256" key="1">
    <source>
        <dbReference type="SAM" id="SignalP"/>
    </source>
</evidence>
<proteinExistence type="predicted"/>
<evidence type="ECO:0000313" key="3">
    <source>
        <dbReference type="EMBL" id="EGQ19274.1"/>
    </source>
</evidence>
<organism evidence="3 4">
    <name type="scientific">Sporosarcina newyorkensis 2681</name>
    <dbReference type="NCBI Taxonomy" id="1027292"/>
    <lineage>
        <taxon>Bacteria</taxon>
        <taxon>Bacillati</taxon>
        <taxon>Bacillota</taxon>
        <taxon>Bacilli</taxon>
        <taxon>Bacillales</taxon>
        <taxon>Caryophanaceae</taxon>
        <taxon>Sporosarcina</taxon>
    </lineage>
</organism>
<dbReference type="EMBL" id="AFPZ01000122">
    <property type="protein sequence ID" value="EGQ19274.1"/>
    <property type="molecule type" value="Genomic_DNA"/>
</dbReference>